<dbReference type="EMBL" id="REFZ01000047">
    <property type="protein sequence ID" value="RQG94529.1"/>
    <property type="molecule type" value="Genomic_DNA"/>
</dbReference>
<evidence type="ECO:0000313" key="5">
    <source>
        <dbReference type="EMBL" id="RQG94529.1"/>
    </source>
</evidence>
<keyword evidence="6" id="KW-1185">Reference proteome</keyword>
<name>A0A3N6P7S0_NATCH</name>
<feature type="domain" description="IclR-ED" evidence="4">
    <location>
        <begin position="70"/>
        <end position="255"/>
    </location>
</feature>
<dbReference type="Proteomes" id="UP000281431">
    <property type="component" value="Unassembled WGS sequence"/>
</dbReference>
<dbReference type="GO" id="GO:0045892">
    <property type="term" value="P:negative regulation of DNA-templated transcription"/>
    <property type="evidence" value="ECO:0007669"/>
    <property type="project" value="TreeGrafter"/>
</dbReference>
<dbReference type="Pfam" id="PF01614">
    <property type="entry name" value="IclR_C"/>
    <property type="match status" value="1"/>
</dbReference>
<accession>A0A3N6P7S0</accession>
<dbReference type="GO" id="GO:0003700">
    <property type="term" value="F:DNA-binding transcription factor activity"/>
    <property type="evidence" value="ECO:0007669"/>
    <property type="project" value="TreeGrafter"/>
</dbReference>
<dbReference type="SUPFAM" id="SSF55781">
    <property type="entry name" value="GAF domain-like"/>
    <property type="match status" value="1"/>
</dbReference>
<reference evidence="5 6" key="1">
    <citation type="submission" date="2018-10" db="EMBL/GenBank/DDBJ databases">
        <title>Natrarchaeobius chitinivorans gen. nov., sp. nov., and Natrarchaeobius haloalkaliphilus sp. nov., alkaliphilic, chitin-utilizing haloarchaea from hypersaline alkaline lakes.</title>
        <authorList>
            <person name="Sorokin D.Y."/>
            <person name="Elcheninov A.G."/>
            <person name="Kostrikina N.A."/>
            <person name="Bale N.J."/>
            <person name="Sinninghe Damste J.S."/>
            <person name="Khijniak T.V."/>
            <person name="Kublanov I.V."/>
            <person name="Toshchakov S.V."/>
        </authorList>
    </citation>
    <scope>NUCLEOTIDE SEQUENCE [LARGE SCALE GENOMIC DNA]</scope>
    <source>
        <strain evidence="5 6">AArcht7</strain>
    </source>
</reference>
<dbReference type="InterPro" id="IPR014757">
    <property type="entry name" value="Tscrpt_reg_IclR_C"/>
</dbReference>
<dbReference type="InterPro" id="IPR011991">
    <property type="entry name" value="ArsR-like_HTH"/>
</dbReference>
<keyword evidence="2" id="KW-0238">DNA-binding</keyword>
<evidence type="ECO:0000256" key="3">
    <source>
        <dbReference type="ARBA" id="ARBA00023163"/>
    </source>
</evidence>
<dbReference type="CDD" id="cd00090">
    <property type="entry name" value="HTH_ARSR"/>
    <property type="match status" value="1"/>
</dbReference>
<keyword evidence="1" id="KW-0805">Transcription regulation</keyword>
<dbReference type="PROSITE" id="PS51078">
    <property type="entry name" value="ICLR_ED"/>
    <property type="match status" value="1"/>
</dbReference>
<dbReference type="AlphaFoldDB" id="A0A3N6P7S0"/>
<evidence type="ECO:0000313" key="6">
    <source>
        <dbReference type="Proteomes" id="UP000281431"/>
    </source>
</evidence>
<dbReference type="OrthoDB" id="14763at2157"/>
<evidence type="ECO:0000256" key="1">
    <source>
        <dbReference type="ARBA" id="ARBA00023015"/>
    </source>
</evidence>
<proteinExistence type="predicted"/>
<keyword evidence="3" id="KW-0804">Transcription</keyword>
<dbReference type="InterPro" id="IPR029016">
    <property type="entry name" value="GAF-like_dom_sf"/>
</dbReference>
<dbReference type="Gene3D" id="1.10.10.10">
    <property type="entry name" value="Winged helix-like DNA-binding domain superfamily/Winged helix DNA-binding domain"/>
    <property type="match status" value="1"/>
</dbReference>
<dbReference type="Gene3D" id="3.30.450.40">
    <property type="match status" value="1"/>
</dbReference>
<dbReference type="Pfam" id="PF09339">
    <property type="entry name" value="HTH_IclR"/>
    <property type="match status" value="1"/>
</dbReference>
<organism evidence="5 6">
    <name type="scientific">Natrarchaeobius chitinivorans</name>
    <dbReference type="NCBI Taxonomy" id="1679083"/>
    <lineage>
        <taxon>Archaea</taxon>
        <taxon>Methanobacteriati</taxon>
        <taxon>Methanobacteriota</taxon>
        <taxon>Stenosarchaea group</taxon>
        <taxon>Halobacteria</taxon>
        <taxon>Halobacteriales</taxon>
        <taxon>Natrialbaceae</taxon>
        <taxon>Natrarchaeobius</taxon>
    </lineage>
</organism>
<dbReference type="InterPro" id="IPR036390">
    <property type="entry name" value="WH_DNA-bd_sf"/>
</dbReference>
<dbReference type="GO" id="GO:0003677">
    <property type="term" value="F:DNA binding"/>
    <property type="evidence" value="ECO:0007669"/>
    <property type="project" value="UniProtKB-KW"/>
</dbReference>
<comment type="caution">
    <text evidence="5">The sequence shown here is derived from an EMBL/GenBank/DDBJ whole genome shotgun (WGS) entry which is preliminary data.</text>
</comment>
<evidence type="ECO:0000256" key="2">
    <source>
        <dbReference type="ARBA" id="ARBA00023125"/>
    </source>
</evidence>
<dbReference type="PANTHER" id="PTHR30136:SF35">
    <property type="entry name" value="HTH-TYPE TRANSCRIPTIONAL REGULATOR RV1719"/>
    <property type="match status" value="1"/>
</dbReference>
<sequence>MVNQDEVRTLSTVERTCDVIEALQKLEGATVSEVADYLDMSMGGVYNHLATLRKRNYVVKQRDEYRLSLQFFNQGMYARNQRLLYTTGKEETRRLAQKTGEYAHLMAEEFGRGIYIYKSKGENAISEEYEQRKLEYPDYLHLSSTGKAVLAWLPRERVEVIIDCHGLPQANENTITTKEDLFSELETIRERGYALNDQEEIQGTRAIGAPIKTDDRVYGAVSISGPVSRLNESKIDKYAEKVLQVANVISVNISTRATTIDF</sequence>
<dbReference type="PANTHER" id="PTHR30136">
    <property type="entry name" value="HELIX-TURN-HELIX TRANSCRIPTIONAL REGULATOR, ICLR FAMILY"/>
    <property type="match status" value="1"/>
</dbReference>
<gene>
    <name evidence="5" type="ORF">EA472_22255</name>
</gene>
<evidence type="ECO:0000259" key="4">
    <source>
        <dbReference type="PROSITE" id="PS51078"/>
    </source>
</evidence>
<dbReference type="SUPFAM" id="SSF46785">
    <property type="entry name" value="Winged helix' DNA-binding domain"/>
    <property type="match status" value="1"/>
</dbReference>
<protein>
    <submittedName>
        <fullName evidence="5">IclR family transcriptional regulator</fullName>
    </submittedName>
</protein>
<dbReference type="InterPro" id="IPR050707">
    <property type="entry name" value="HTH_MetabolicPath_Reg"/>
</dbReference>
<dbReference type="InterPro" id="IPR036388">
    <property type="entry name" value="WH-like_DNA-bd_sf"/>
</dbReference>
<dbReference type="InterPro" id="IPR005471">
    <property type="entry name" value="Tscrpt_reg_IclR_N"/>
</dbReference>